<accession>A0ABP4VY42</accession>
<organism evidence="1 2">
    <name type="scientific">Luedemannella helvata</name>
    <dbReference type="NCBI Taxonomy" id="349315"/>
    <lineage>
        <taxon>Bacteria</taxon>
        <taxon>Bacillati</taxon>
        <taxon>Actinomycetota</taxon>
        <taxon>Actinomycetes</taxon>
        <taxon>Micromonosporales</taxon>
        <taxon>Micromonosporaceae</taxon>
        <taxon>Luedemannella</taxon>
    </lineage>
</organism>
<reference evidence="2" key="1">
    <citation type="journal article" date="2019" name="Int. J. Syst. Evol. Microbiol.">
        <title>The Global Catalogue of Microorganisms (GCM) 10K type strain sequencing project: providing services to taxonomists for standard genome sequencing and annotation.</title>
        <authorList>
            <consortium name="The Broad Institute Genomics Platform"/>
            <consortium name="The Broad Institute Genome Sequencing Center for Infectious Disease"/>
            <person name="Wu L."/>
            <person name="Ma J."/>
        </authorList>
    </citation>
    <scope>NUCLEOTIDE SEQUENCE [LARGE SCALE GENOMIC DNA]</scope>
    <source>
        <strain evidence="2">JCM 13249</strain>
    </source>
</reference>
<dbReference type="RefSeq" id="WP_344076798.1">
    <property type="nucleotide sequence ID" value="NZ_BAAALS010000003.1"/>
</dbReference>
<keyword evidence="2" id="KW-1185">Reference proteome</keyword>
<evidence type="ECO:0000313" key="1">
    <source>
        <dbReference type="EMBL" id="GAA1739192.1"/>
    </source>
</evidence>
<evidence type="ECO:0000313" key="2">
    <source>
        <dbReference type="Proteomes" id="UP001500655"/>
    </source>
</evidence>
<dbReference type="Proteomes" id="UP001500655">
    <property type="component" value="Unassembled WGS sequence"/>
</dbReference>
<proteinExistence type="predicted"/>
<dbReference type="EMBL" id="BAAALS010000003">
    <property type="protein sequence ID" value="GAA1739192.1"/>
    <property type="molecule type" value="Genomic_DNA"/>
</dbReference>
<gene>
    <name evidence="1" type="ORF">GCM10009681_07420</name>
</gene>
<name>A0ABP4VY42_9ACTN</name>
<sequence>MALFRKRSAEVKPSIVIDPLFGDPTARQLQQALAARDWPTVRSILAAPMTSNDRTWFMSVACDDPHLQEWIDQAVAAERGSTLPLLLKGGRYVRWAWEARGSGLAGSVGKDVWPIWFDRLRRAEDCLDEVVEREPGNAEAWQWLITLGRARQVDAEDRWRRFNGLLAAEPAHFGGNRQMLQGLMRKWSGSHEQMFEFARKRTAEHPGTDVPFLIVDAHLEVWDGATFEYLSRREVSDELLAAAEASIWHRDYQRTRRTPTLLNAFAFCFAAADLHDAADRCFAEIGDNLVTEWPWQYLTADAATNYTSMRDYVRDNLS</sequence>
<protein>
    <recommendedName>
        <fullName evidence="3">DUF4034 domain-containing protein</fullName>
    </recommendedName>
</protein>
<comment type="caution">
    <text evidence="1">The sequence shown here is derived from an EMBL/GenBank/DDBJ whole genome shotgun (WGS) entry which is preliminary data.</text>
</comment>
<evidence type="ECO:0008006" key="3">
    <source>
        <dbReference type="Google" id="ProtNLM"/>
    </source>
</evidence>